<proteinExistence type="inferred from homology"/>
<evidence type="ECO:0000256" key="7">
    <source>
        <dbReference type="PIRNR" id="PIRNR000535"/>
    </source>
</evidence>
<dbReference type="InterPro" id="IPR011611">
    <property type="entry name" value="PfkB_dom"/>
</dbReference>
<evidence type="ECO:0000256" key="9">
    <source>
        <dbReference type="SAM" id="MobiDB-lite"/>
    </source>
</evidence>
<dbReference type="EMBL" id="JBGXBU010000001">
    <property type="protein sequence ID" value="MFM4891470.1"/>
    <property type="molecule type" value="Genomic_DNA"/>
</dbReference>
<dbReference type="Proteomes" id="UP001630969">
    <property type="component" value="Unassembled WGS sequence"/>
</dbReference>
<evidence type="ECO:0000256" key="5">
    <source>
        <dbReference type="ARBA" id="ARBA00022840"/>
    </source>
</evidence>
<dbReference type="Pfam" id="PF00294">
    <property type="entry name" value="PfkB"/>
    <property type="match status" value="1"/>
</dbReference>
<comment type="catalytic activity">
    <reaction evidence="6 8">
        <text>beta-D-fructose 1-phosphate + ATP = beta-D-fructose 1,6-bisphosphate + ADP + H(+)</text>
        <dbReference type="Rhea" id="RHEA:14213"/>
        <dbReference type="ChEBI" id="CHEBI:15378"/>
        <dbReference type="ChEBI" id="CHEBI:30616"/>
        <dbReference type="ChEBI" id="CHEBI:32966"/>
        <dbReference type="ChEBI" id="CHEBI:138881"/>
        <dbReference type="ChEBI" id="CHEBI:456216"/>
        <dbReference type="EC" id="2.7.1.56"/>
    </reaction>
</comment>
<evidence type="ECO:0000256" key="6">
    <source>
        <dbReference type="ARBA" id="ARBA00047745"/>
    </source>
</evidence>
<feature type="domain" description="Carbohydrate kinase PfkB" evidence="10">
    <location>
        <begin position="13"/>
        <end position="292"/>
    </location>
</feature>
<dbReference type="SUPFAM" id="SSF53613">
    <property type="entry name" value="Ribokinase-like"/>
    <property type="match status" value="1"/>
</dbReference>
<dbReference type="InterPro" id="IPR022463">
    <property type="entry name" value="1-PFruKinase"/>
</dbReference>
<keyword evidence="2 7" id="KW-0808">Transferase</keyword>
<comment type="function">
    <text evidence="8">Catalyzes the ATP-dependent phosphorylation of fructose-l-phosphate to fructose-l,6-bisphosphate.</text>
</comment>
<dbReference type="Gene3D" id="3.40.1190.20">
    <property type="match status" value="1"/>
</dbReference>
<dbReference type="NCBIfam" id="TIGR03828">
    <property type="entry name" value="pfkB"/>
    <property type="match status" value="1"/>
</dbReference>
<keyword evidence="5 8" id="KW-0067">ATP-binding</keyword>
<dbReference type="PIRSF" id="PIRSF000535">
    <property type="entry name" value="1PFK/6PFK/LacC"/>
    <property type="match status" value="1"/>
</dbReference>
<dbReference type="InterPro" id="IPR002173">
    <property type="entry name" value="Carboh/pur_kinase_PfkB_CS"/>
</dbReference>
<dbReference type="GO" id="GO:0008662">
    <property type="term" value="F:1-phosphofructokinase activity"/>
    <property type="evidence" value="ECO:0007669"/>
    <property type="project" value="UniProtKB-EC"/>
</dbReference>
<dbReference type="InterPro" id="IPR017583">
    <property type="entry name" value="Tagatose/fructose_Pkinase"/>
</dbReference>
<evidence type="ECO:0000256" key="3">
    <source>
        <dbReference type="ARBA" id="ARBA00022741"/>
    </source>
</evidence>
<feature type="region of interest" description="Disordered" evidence="9">
    <location>
        <begin position="311"/>
        <end position="335"/>
    </location>
</feature>
<comment type="similarity">
    <text evidence="1 7 8">Belongs to the carbohydrate kinase PfkB family.</text>
</comment>
<keyword evidence="4 8" id="KW-0418">Kinase</keyword>
<name>A0ABW9GJX6_9GAMM</name>
<reference evidence="11 12" key="1">
    <citation type="submission" date="2024-09" db="EMBL/GenBank/DDBJ databases">
        <title>Aeromonas strains Genome sequencing and assembly.</title>
        <authorList>
            <person name="Hu X."/>
            <person name="Tang B."/>
        </authorList>
    </citation>
    <scope>NUCLEOTIDE SEQUENCE [LARGE SCALE GENOMIC DNA]</scope>
    <source>
        <strain evidence="11 12">NB23SCDHY001</strain>
    </source>
</reference>
<keyword evidence="12" id="KW-1185">Reference proteome</keyword>
<dbReference type="CDD" id="cd01164">
    <property type="entry name" value="FruK_PfkB_like"/>
    <property type="match status" value="1"/>
</dbReference>
<evidence type="ECO:0000313" key="11">
    <source>
        <dbReference type="EMBL" id="MFM4891470.1"/>
    </source>
</evidence>
<comment type="caution">
    <text evidence="11">The sequence shown here is derived from an EMBL/GenBank/DDBJ whole genome shotgun (WGS) entry which is preliminary data.</text>
</comment>
<evidence type="ECO:0000313" key="12">
    <source>
        <dbReference type="Proteomes" id="UP001630969"/>
    </source>
</evidence>
<dbReference type="PANTHER" id="PTHR46566">
    <property type="entry name" value="1-PHOSPHOFRUCTOKINASE-RELATED"/>
    <property type="match status" value="1"/>
</dbReference>
<evidence type="ECO:0000256" key="1">
    <source>
        <dbReference type="ARBA" id="ARBA00010688"/>
    </source>
</evidence>
<dbReference type="PROSITE" id="PS00583">
    <property type="entry name" value="PFKB_KINASES_1"/>
    <property type="match status" value="1"/>
</dbReference>
<organism evidence="11 12">
    <name type="scientific">Aeromonas bivalvium</name>
    <dbReference type="NCBI Taxonomy" id="440079"/>
    <lineage>
        <taxon>Bacteria</taxon>
        <taxon>Pseudomonadati</taxon>
        <taxon>Pseudomonadota</taxon>
        <taxon>Gammaproteobacteria</taxon>
        <taxon>Aeromonadales</taxon>
        <taxon>Aeromonadaceae</taxon>
        <taxon>Aeromonas</taxon>
    </lineage>
</organism>
<keyword evidence="3 8" id="KW-0547">Nucleotide-binding</keyword>
<dbReference type="RefSeq" id="WP_408787561.1">
    <property type="nucleotide sequence ID" value="NZ_JBGXBU010000001.1"/>
</dbReference>
<dbReference type="GeneID" id="97218637"/>
<dbReference type="PANTHER" id="PTHR46566:SF5">
    <property type="entry name" value="1-PHOSPHOFRUCTOKINASE"/>
    <property type="match status" value="1"/>
</dbReference>
<evidence type="ECO:0000256" key="8">
    <source>
        <dbReference type="RuleBase" id="RU369061"/>
    </source>
</evidence>
<gene>
    <name evidence="11" type="primary">pfkB</name>
    <name evidence="11" type="ORF">ACEUDJ_01020</name>
</gene>
<evidence type="ECO:0000256" key="4">
    <source>
        <dbReference type="ARBA" id="ARBA00022777"/>
    </source>
</evidence>
<protein>
    <recommendedName>
        <fullName evidence="7">Phosphofructokinase</fullName>
    </recommendedName>
</protein>
<sequence>MKLVTITLNPALDLTAALDQLHPGEVNLVGEASLRAAGKGINVAIVLKDLGRDVSLTGWLGEDNQQAFVDLFAHKGLEDCFVRVPGSTRINVKVSERSGRVTDLNLPGLAIAEDAILALDDVIETLARQGQWFVLAGSLPKGVDTALVARLITGLKAQGKQVIFDCSGAALGAGIAAGPTLIKPNLEELSQWAGRPILTLEEQAECARALQARGVSQVVISNGAEGVIWFGEEQIWQARPPRMQVVSTVGAGDSLVAGLAHGLSLGWPMAQTLRLATAASALAVSQVAVGFADPAALEPIAERVTITRLDAEAPQGAHQADRKDMTSHTSTGDAQ</sequence>
<evidence type="ECO:0000259" key="10">
    <source>
        <dbReference type="Pfam" id="PF00294"/>
    </source>
</evidence>
<accession>A0ABW9GJX6</accession>
<evidence type="ECO:0000256" key="2">
    <source>
        <dbReference type="ARBA" id="ARBA00022679"/>
    </source>
</evidence>
<dbReference type="PROSITE" id="PS00584">
    <property type="entry name" value="PFKB_KINASES_2"/>
    <property type="match status" value="1"/>
</dbReference>
<dbReference type="NCBIfam" id="TIGR03168">
    <property type="entry name" value="1-PFK"/>
    <property type="match status" value="1"/>
</dbReference>
<dbReference type="InterPro" id="IPR029056">
    <property type="entry name" value="Ribokinase-like"/>
</dbReference>